<keyword evidence="2" id="KW-0732">Signal</keyword>
<reference evidence="4" key="1">
    <citation type="submission" date="2017-04" db="EMBL/GenBank/DDBJ databases">
        <title>Plasmodium gonderi genome.</title>
        <authorList>
            <person name="Arisue N."/>
            <person name="Honma H."/>
            <person name="Kawai S."/>
            <person name="Tougan T."/>
            <person name="Tanabe K."/>
            <person name="Horii T."/>
        </authorList>
    </citation>
    <scope>NUCLEOTIDE SEQUENCE [LARGE SCALE GENOMIC DNA]</scope>
    <source>
        <strain evidence="4">ATCC 30045</strain>
    </source>
</reference>
<feature type="transmembrane region" description="Helical" evidence="1">
    <location>
        <begin position="205"/>
        <end position="228"/>
    </location>
</feature>
<keyword evidence="1" id="KW-0812">Transmembrane</keyword>
<proteinExistence type="predicted"/>
<protein>
    <submittedName>
        <fullName evidence="3">Variable surface protein</fullName>
    </submittedName>
</protein>
<feature type="chain" id="PRO_5012801763" evidence="2">
    <location>
        <begin position="30"/>
        <end position="271"/>
    </location>
</feature>
<dbReference type="GeneID" id="39744782"/>
<keyword evidence="1" id="KW-1133">Transmembrane helix</keyword>
<name>A0A1Y1JVQ9_PLAGO</name>
<dbReference type="AlphaFoldDB" id="A0A1Y1JVQ9"/>
<gene>
    <name evidence="3" type="ORF">PGO_000385</name>
</gene>
<dbReference type="Pfam" id="PF12420">
    <property type="entry name" value="DUF3671"/>
    <property type="match status" value="1"/>
</dbReference>
<evidence type="ECO:0000256" key="2">
    <source>
        <dbReference type="SAM" id="SignalP"/>
    </source>
</evidence>
<evidence type="ECO:0000313" key="3">
    <source>
        <dbReference type="EMBL" id="GAW83974.1"/>
    </source>
</evidence>
<dbReference type="EMBL" id="BDQF01000047">
    <property type="protein sequence ID" value="GAW83974.1"/>
    <property type="molecule type" value="Genomic_DNA"/>
</dbReference>
<dbReference type="InterPro" id="IPR022139">
    <property type="entry name" value="Fam-L/Fam-M-like_plasmodium"/>
</dbReference>
<feature type="transmembrane region" description="Helical" evidence="1">
    <location>
        <begin position="150"/>
        <end position="170"/>
    </location>
</feature>
<evidence type="ECO:0000313" key="4">
    <source>
        <dbReference type="Proteomes" id="UP000195521"/>
    </source>
</evidence>
<sequence>MMGKRKFNTFHIFSIFLIMLFTYHYKNDATSEFVTLDNTYNIDGISGIRDYRILTKHEVQKSMKHRILGEKNKETKNEEVEAPTYEKIKTELLYGLNTYMRSYRYRYANRRGLGKLECSFEKKIFDIIRKIDKSRKCNNKNLKDTRHLKYGFGLVTACLIPFLGIILLVLDMIKSTTKDIINKGLQGNDPYLSILNSLGIPVEVYYIYIAFILILSYIILALFIYIIVKIVKYEKLERKNLFCFTLKLFLQCILDSYVNKYITDIHRTIFI</sequence>
<dbReference type="Proteomes" id="UP000195521">
    <property type="component" value="Unassembled WGS sequence"/>
</dbReference>
<evidence type="ECO:0000256" key="1">
    <source>
        <dbReference type="SAM" id="Phobius"/>
    </source>
</evidence>
<keyword evidence="4" id="KW-1185">Reference proteome</keyword>
<accession>A0A1Y1JVQ9</accession>
<comment type="caution">
    <text evidence="3">The sequence shown here is derived from an EMBL/GenBank/DDBJ whole genome shotgun (WGS) entry which is preliminary data.</text>
</comment>
<dbReference type="OMA" id="YRYRYAN"/>
<feature type="signal peptide" evidence="2">
    <location>
        <begin position="1"/>
        <end position="29"/>
    </location>
</feature>
<organism evidence="3 4">
    <name type="scientific">Plasmodium gonderi</name>
    <dbReference type="NCBI Taxonomy" id="77519"/>
    <lineage>
        <taxon>Eukaryota</taxon>
        <taxon>Sar</taxon>
        <taxon>Alveolata</taxon>
        <taxon>Apicomplexa</taxon>
        <taxon>Aconoidasida</taxon>
        <taxon>Haemosporida</taxon>
        <taxon>Plasmodiidae</taxon>
        <taxon>Plasmodium</taxon>
        <taxon>Plasmodium (Plasmodium)</taxon>
    </lineage>
</organism>
<keyword evidence="1" id="KW-0472">Membrane</keyword>
<dbReference type="RefSeq" id="XP_028546563.1">
    <property type="nucleotide sequence ID" value="XM_028690762.1"/>
</dbReference>